<accession>A0A0G3BT38</accession>
<gene>
    <name evidence="1" type="ORF">AAW51_3845</name>
</gene>
<keyword evidence="1" id="KW-0808">Transferase</keyword>
<keyword evidence="2" id="KW-1185">Reference proteome</keyword>
<sequence>MTGRHLLVFSHLRWDFVYQRPQHLLSRLARHYPVLFVEEPVYDVTAPAHLEVAQPCEGVVLLRPHTPVAAGGFHDDQLSVLAPLLQHHLAEHAVDDLIAWFYTPMALPLITGLAVHAVVYDCMDELAAFKGAPKQMRQRESALLKQADLVLTGGPSLYEAKRALNPHVHCLPSAVDAPHFAPRRAALSDAAHRAQRHLPPPRLGYYGVIDERLDLPLVTALADADPRWQVVMAGPVVKIDPAALPQRPNLHWLGRQAYEDLPALVAGWDVCLLPFALNQATRYISPTKTLEYMAAEKPVVSTAIQDVIGMYGHAVQIGHDRQAFIAACAAALDETPSQRTERIAQMWGCVMRMSWDDTAATVLQLLDDAVGARRGRVEPSAAPDEQQPLDVPLDAAAAVALPVPTALAAQPAVDAQPVLPAVAGAR</sequence>
<dbReference type="SUPFAM" id="SSF53756">
    <property type="entry name" value="UDP-Glycosyltransferase/glycogen phosphorylase"/>
    <property type="match status" value="1"/>
</dbReference>
<dbReference type="OrthoDB" id="9816564at2"/>
<dbReference type="Gene3D" id="3.40.50.2000">
    <property type="entry name" value="Glycogen Phosphorylase B"/>
    <property type="match status" value="1"/>
</dbReference>
<dbReference type="EMBL" id="CP011371">
    <property type="protein sequence ID" value="AKJ30536.1"/>
    <property type="molecule type" value="Genomic_DNA"/>
</dbReference>
<dbReference type="Gene3D" id="3.40.50.11010">
    <property type="match status" value="1"/>
</dbReference>
<dbReference type="STRING" id="413882.AAW51_3845"/>
<organism evidence="1 2">
    <name type="scientific">Caldimonas brevitalea</name>
    <dbReference type="NCBI Taxonomy" id="413882"/>
    <lineage>
        <taxon>Bacteria</taxon>
        <taxon>Pseudomonadati</taxon>
        <taxon>Pseudomonadota</taxon>
        <taxon>Betaproteobacteria</taxon>
        <taxon>Burkholderiales</taxon>
        <taxon>Sphaerotilaceae</taxon>
        <taxon>Caldimonas</taxon>
    </lineage>
</organism>
<name>A0A0G3BT38_9BURK</name>
<dbReference type="PATRIC" id="fig|413882.6.peg.4015"/>
<dbReference type="KEGG" id="pbh:AAW51_3845"/>
<evidence type="ECO:0000313" key="1">
    <source>
        <dbReference type="EMBL" id="AKJ30536.1"/>
    </source>
</evidence>
<dbReference type="RefSeq" id="WP_083438416.1">
    <property type="nucleotide sequence ID" value="NZ_CP011371.1"/>
</dbReference>
<reference evidence="1 2" key="1">
    <citation type="submission" date="2015-05" db="EMBL/GenBank/DDBJ databases">
        <authorList>
            <person name="Tang B."/>
            <person name="Yu Y."/>
        </authorList>
    </citation>
    <scope>NUCLEOTIDE SEQUENCE [LARGE SCALE GENOMIC DNA]</scope>
    <source>
        <strain evidence="1 2">DSM 7029</strain>
    </source>
</reference>
<evidence type="ECO:0000313" key="2">
    <source>
        <dbReference type="Proteomes" id="UP000035352"/>
    </source>
</evidence>
<proteinExistence type="predicted"/>
<dbReference type="AlphaFoldDB" id="A0A0G3BT38"/>
<dbReference type="GO" id="GO:0016740">
    <property type="term" value="F:transferase activity"/>
    <property type="evidence" value="ECO:0007669"/>
    <property type="project" value="UniProtKB-KW"/>
</dbReference>
<dbReference type="Proteomes" id="UP000035352">
    <property type="component" value="Chromosome"/>
</dbReference>
<dbReference type="PANTHER" id="PTHR12526:SF630">
    <property type="entry name" value="GLYCOSYLTRANSFERASE"/>
    <property type="match status" value="1"/>
</dbReference>
<dbReference type="PANTHER" id="PTHR12526">
    <property type="entry name" value="GLYCOSYLTRANSFERASE"/>
    <property type="match status" value="1"/>
</dbReference>
<protein>
    <submittedName>
        <fullName evidence="1">Glycosyltransferase</fullName>
    </submittedName>
</protein>
<dbReference type="Pfam" id="PF13692">
    <property type="entry name" value="Glyco_trans_1_4"/>
    <property type="match status" value="1"/>
</dbReference>